<organism evidence="1 2">
    <name type="scientific">Kitasatospora paranensis</name>
    <dbReference type="NCBI Taxonomy" id="258053"/>
    <lineage>
        <taxon>Bacteria</taxon>
        <taxon>Bacillati</taxon>
        <taxon>Actinomycetota</taxon>
        <taxon>Actinomycetes</taxon>
        <taxon>Kitasatosporales</taxon>
        <taxon>Streptomycetaceae</taxon>
        <taxon>Kitasatospora</taxon>
    </lineage>
</organism>
<evidence type="ECO:0000313" key="1">
    <source>
        <dbReference type="EMBL" id="MFC7179970.1"/>
    </source>
</evidence>
<comment type="caution">
    <text evidence="1">The sequence shown here is derived from an EMBL/GenBank/DDBJ whole genome shotgun (WGS) entry which is preliminary data.</text>
</comment>
<dbReference type="RefSeq" id="WP_380230940.1">
    <property type="nucleotide sequence ID" value="NZ_JBHTAJ010000015.1"/>
</dbReference>
<sequence length="135" mass="14622">MPASMADGSGNDHSAVFSPAGAFARVFDHESPMTPRAEDPLRLWPGLVNSVPEAFRPLLTERAFCESDGTLRATVCFWRETSDIGRRSVAVDLRDEDNGDVDHKPLTRAAVALLNPDRRSDDVHGGVARIGYGCG</sequence>
<gene>
    <name evidence="1" type="ORF">ACFQMG_10415</name>
</gene>
<protein>
    <submittedName>
        <fullName evidence="1">Uncharacterized protein</fullName>
    </submittedName>
</protein>
<dbReference type="EMBL" id="JBHTAJ010000015">
    <property type="protein sequence ID" value="MFC7179970.1"/>
    <property type="molecule type" value="Genomic_DNA"/>
</dbReference>
<name>A0ABW2FU99_9ACTN</name>
<proteinExistence type="predicted"/>
<dbReference type="Proteomes" id="UP001596435">
    <property type="component" value="Unassembled WGS sequence"/>
</dbReference>
<keyword evidence="2" id="KW-1185">Reference proteome</keyword>
<reference evidence="2" key="1">
    <citation type="journal article" date="2019" name="Int. J. Syst. Evol. Microbiol.">
        <title>The Global Catalogue of Microorganisms (GCM) 10K type strain sequencing project: providing services to taxonomists for standard genome sequencing and annotation.</title>
        <authorList>
            <consortium name="The Broad Institute Genomics Platform"/>
            <consortium name="The Broad Institute Genome Sequencing Center for Infectious Disease"/>
            <person name="Wu L."/>
            <person name="Ma J."/>
        </authorList>
    </citation>
    <scope>NUCLEOTIDE SEQUENCE [LARGE SCALE GENOMIC DNA]</scope>
    <source>
        <strain evidence="2">CGMCC 1.12859</strain>
    </source>
</reference>
<accession>A0ABW2FU99</accession>
<evidence type="ECO:0000313" key="2">
    <source>
        <dbReference type="Proteomes" id="UP001596435"/>
    </source>
</evidence>